<dbReference type="SMART" id="SM00587">
    <property type="entry name" value="CHK"/>
    <property type="match status" value="1"/>
</dbReference>
<evidence type="ECO:0000313" key="3">
    <source>
        <dbReference type="Proteomes" id="UP000594454"/>
    </source>
</evidence>
<dbReference type="OrthoDB" id="190089at2759"/>
<dbReference type="Gene3D" id="3.90.1200.10">
    <property type="match status" value="1"/>
</dbReference>
<dbReference type="Proteomes" id="UP000594454">
    <property type="component" value="Chromosome 1"/>
</dbReference>
<evidence type="ECO:0000313" key="2">
    <source>
        <dbReference type="EMBL" id="CAD7079282.1"/>
    </source>
</evidence>
<gene>
    <name evidence="2" type="ORF">HERILL_LOCUS2503</name>
</gene>
<dbReference type="InterPro" id="IPR004119">
    <property type="entry name" value="EcKL"/>
</dbReference>
<organism evidence="2 3">
    <name type="scientific">Hermetia illucens</name>
    <name type="common">Black soldier fly</name>
    <dbReference type="NCBI Taxonomy" id="343691"/>
    <lineage>
        <taxon>Eukaryota</taxon>
        <taxon>Metazoa</taxon>
        <taxon>Ecdysozoa</taxon>
        <taxon>Arthropoda</taxon>
        <taxon>Hexapoda</taxon>
        <taxon>Insecta</taxon>
        <taxon>Pterygota</taxon>
        <taxon>Neoptera</taxon>
        <taxon>Endopterygota</taxon>
        <taxon>Diptera</taxon>
        <taxon>Brachycera</taxon>
        <taxon>Stratiomyomorpha</taxon>
        <taxon>Stratiomyidae</taxon>
        <taxon>Hermetiinae</taxon>
        <taxon>Hermetia</taxon>
    </lineage>
</organism>
<dbReference type="InterPro" id="IPR011009">
    <property type="entry name" value="Kinase-like_dom_sf"/>
</dbReference>
<name>A0A7R8UFX0_HERIL</name>
<dbReference type="EMBL" id="LR899009">
    <property type="protein sequence ID" value="CAD7079282.1"/>
    <property type="molecule type" value="Genomic_DNA"/>
</dbReference>
<dbReference type="PANTHER" id="PTHR11012:SF59">
    <property type="entry name" value="CHK KINASE-LIKE DOMAIN-CONTAINING PROTEIN-RELATED"/>
    <property type="match status" value="1"/>
</dbReference>
<reference evidence="2 3" key="1">
    <citation type="submission" date="2020-11" db="EMBL/GenBank/DDBJ databases">
        <authorList>
            <person name="Wallbank WR R."/>
            <person name="Pardo Diaz C."/>
            <person name="Kozak K."/>
            <person name="Martin S."/>
            <person name="Jiggins C."/>
            <person name="Moest M."/>
            <person name="Warren A I."/>
            <person name="Generalovic N T."/>
            <person name="Byers J.R.P. K."/>
            <person name="Montejo-Kovacevich G."/>
            <person name="Yen C E."/>
        </authorList>
    </citation>
    <scope>NUCLEOTIDE SEQUENCE [LARGE SCALE GENOMIC DNA]</scope>
</reference>
<dbReference type="PANTHER" id="PTHR11012">
    <property type="entry name" value="PROTEIN KINASE-LIKE DOMAIN-CONTAINING"/>
    <property type="match status" value="1"/>
</dbReference>
<keyword evidence="3" id="KW-1185">Reference proteome</keyword>
<dbReference type="InParanoid" id="A0A7R8UFX0"/>
<evidence type="ECO:0000259" key="1">
    <source>
        <dbReference type="SMART" id="SM00587"/>
    </source>
</evidence>
<protein>
    <recommendedName>
        <fullName evidence="1">CHK kinase-like domain-containing protein</fullName>
    </recommendedName>
</protein>
<sequence length="310" mass="36923">MKKYSNYKWHPEVYLCREDVLVLEDLIQSNYKHHKFNLNLPDVLVWPALKCLAAMHANSIVYEVKTDTNIGADYVHLFNRTITKGNTWVNSGLKSIYTLARMHPKFQTIEYQHFITNSLATEVEKVHQLGRISEQYRNTLCHRDLWENNMMFRDDVAGFHCILVDFQVTRYIPPSIDIGLFLHMNTDRTNRKENLTRYFNYYFDCLTKFTAEMGVNINDQLPRVEFDKTYEEFKLIPLVLTCVYAPIVYLPDFKILNRINKEDPVKFQHIMNGDRSDFTIEHINKFKDYGDRVMEAVEELTEYLFENREQ</sequence>
<dbReference type="AlphaFoldDB" id="A0A7R8UFX0"/>
<dbReference type="SUPFAM" id="SSF56112">
    <property type="entry name" value="Protein kinase-like (PK-like)"/>
    <property type="match status" value="1"/>
</dbReference>
<feature type="domain" description="CHK kinase-like" evidence="1">
    <location>
        <begin position="21"/>
        <end position="212"/>
    </location>
</feature>
<dbReference type="Pfam" id="PF02958">
    <property type="entry name" value="EcKL"/>
    <property type="match status" value="1"/>
</dbReference>
<accession>A0A7R8UFX0</accession>
<proteinExistence type="predicted"/>
<dbReference type="InterPro" id="IPR015897">
    <property type="entry name" value="CHK_kinase-like"/>
</dbReference>